<evidence type="ECO:0000256" key="1">
    <source>
        <dbReference type="SAM" id="SignalP"/>
    </source>
</evidence>
<dbReference type="Gene3D" id="3.40.1000.10">
    <property type="entry name" value="Mog1/PsbP, alpha/beta/alpha sandwich"/>
    <property type="match status" value="1"/>
</dbReference>
<dbReference type="Proteomes" id="UP000295662">
    <property type="component" value="Unassembled WGS sequence"/>
</dbReference>
<protein>
    <submittedName>
        <fullName evidence="2">Uncharacterized protein</fullName>
    </submittedName>
</protein>
<feature type="chain" id="PRO_5020955998" evidence="1">
    <location>
        <begin position="25"/>
        <end position="167"/>
    </location>
</feature>
<comment type="caution">
    <text evidence="2">The sequence shown here is derived from an EMBL/GenBank/DDBJ whole genome shotgun (WGS) entry which is preliminary data.</text>
</comment>
<proteinExistence type="predicted"/>
<name>A0A4R7S5M6_9BACT</name>
<dbReference type="EMBL" id="SOCA01000002">
    <property type="protein sequence ID" value="TDU72956.1"/>
    <property type="molecule type" value="Genomic_DNA"/>
</dbReference>
<dbReference type="RefSeq" id="WP_133794067.1">
    <property type="nucleotide sequence ID" value="NZ_SOCA01000002.1"/>
</dbReference>
<evidence type="ECO:0000313" key="3">
    <source>
        <dbReference type="Proteomes" id="UP000295662"/>
    </source>
</evidence>
<accession>A0A4R7S5M6</accession>
<sequence>MKSRLINSVLASCVTLMVSLSAQADQTINYPDKNPIFSISFPDKWTVEEADQSVSASSEDELVNMELLALDAEALDSAVDIAKESLEEEFEGMKFKDAPEKGELNGMHVVFLNAQTTMEGVKMAVNCCIFAPKGADKFFMLFNVVPFESLEAHGEDISKIINSIKGE</sequence>
<feature type="signal peptide" evidence="1">
    <location>
        <begin position="1"/>
        <end position="24"/>
    </location>
</feature>
<keyword evidence="3" id="KW-1185">Reference proteome</keyword>
<organism evidence="2 3">
    <name type="scientific">Prosthecobacter fusiformis</name>
    <dbReference type="NCBI Taxonomy" id="48464"/>
    <lineage>
        <taxon>Bacteria</taxon>
        <taxon>Pseudomonadati</taxon>
        <taxon>Verrucomicrobiota</taxon>
        <taxon>Verrucomicrobiia</taxon>
        <taxon>Verrucomicrobiales</taxon>
        <taxon>Verrucomicrobiaceae</taxon>
        <taxon>Prosthecobacter</taxon>
    </lineage>
</organism>
<evidence type="ECO:0000313" key="2">
    <source>
        <dbReference type="EMBL" id="TDU72956.1"/>
    </source>
</evidence>
<keyword evidence="1" id="KW-0732">Signal</keyword>
<reference evidence="2 3" key="1">
    <citation type="submission" date="2019-03" db="EMBL/GenBank/DDBJ databases">
        <title>Genomic Encyclopedia of Archaeal and Bacterial Type Strains, Phase II (KMG-II): from individual species to whole genera.</title>
        <authorList>
            <person name="Goeker M."/>
        </authorList>
    </citation>
    <scope>NUCLEOTIDE SEQUENCE [LARGE SCALE GENOMIC DNA]</scope>
    <source>
        <strain evidence="2 3">ATCC 25309</strain>
    </source>
</reference>
<gene>
    <name evidence="2" type="ORF">EI77_01422</name>
</gene>
<dbReference type="AlphaFoldDB" id="A0A4R7S5M6"/>